<dbReference type="EC" id="2.7.8.7" evidence="1"/>
<dbReference type="InterPro" id="IPR008278">
    <property type="entry name" value="4-PPantetheinyl_Trfase_dom"/>
</dbReference>
<dbReference type="EMBL" id="AUSU01007472">
    <property type="protein sequence ID" value="EPS60566.1"/>
    <property type="molecule type" value="Genomic_DNA"/>
</dbReference>
<dbReference type="InterPro" id="IPR055066">
    <property type="entry name" value="AASDHPPT_N"/>
</dbReference>
<dbReference type="PANTHER" id="PTHR12215">
    <property type="entry name" value="PHOSPHOPANTETHEINE TRANSFERASE"/>
    <property type="match status" value="1"/>
</dbReference>
<reference evidence="5 6" key="1">
    <citation type="journal article" date="2013" name="BMC Genomics">
        <title>The miniature genome of a carnivorous plant Genlisea aurea contains a low number of genes and short non-coding sequences.</title>
        <authorList>
            <person name="Leushkin E.V."/>
            <person name="Sutormin R.A."/>
            <person name="Nabieva E.R."/>
            <person name="Penin A.A."/>
            <person name="Kondrashov A.S."/>
            <person name="Logacheva M.D."/>
        </authorList>
    </citation>
    <scope>NUCLEOTIDE SEQUENCE [LARGE SCALE GENOMIC DNA]</scope>
</reference>
<dbReference type="SUPFAM" id="SSF56214">
    <property type="entry name" value="4'-phosphopantetheinyl transferase"/>
    <property type="match status" value="2"/>
</dbReference>
<proteinExistence type="predicted"/>
<evidence type="ECO:0000259" key="3">
    <source>
        <dbReference type="Pfam" id="PF01648"/>
    </source>
</evidence>
<gene>
    <name evidence="5" type="ORF">M569_14237</name>
</gene>
<evidence type="ECO:0000256" key="1">
    <source>
        <dbReference type="ARBA" id="ARBA00013172"/>
    </source>
</evidence>
<dbReference type="AlphaFoldDB" id="S8C838"/>
<keyword evidence="2" id="KW-0808">Transferase</keyword>
<dbReference type="Pfam" id="PF22624">
    <property type="entry name" value="AASDHPPT_N"/>
    <property type="match status" value="1"/>
</dbReference>
<feature type="domain" description="4'-phosphopantetheinyl transferase" evidence="3">
    <location>
        <begin position="140"/>
        <end position="237"/>
    </location>
</feature>
<evidence type="ECO:0000313" key="6">
    <source>
        <dbReference type="Proteomes" id="UP000015453"/>
    </source>
</evidence>
<accession>S8C838</accession>
<dbReference type="PANTHER" id="PTHR12215:SF15">
    <property type="entry name" value="4'-PHOSPHOPANTETHEINYL TRANSFERASE SUPERFAMILY-RELATED"/>
    <property type="match status" value="1"/>
</dbReference>
<dbReference type="GO" id="GO:0008897">
    <property type="term" value="F:holo-[acyl-carrier-protein] synthase activity"/>
    <property type="evidence" value="ECO:0007669"/>
    <property type="project" value="UniProtKB-EC"/>
</dbReference>
<dbReference type="GO" id="GO:0005829">
    <property type="term" value="C:cytosol"/>
    <property type="evidence" value="ECO:0007669"/>
    <property type="project" value="TreeGrafter"/>
</dbReference>
<evidence type="ECO:0000259" key="4">
    <source>
        <dbReference type="Pfam" id="PF22624"/>
    </source>
</evidence>
<evidence type="ECO:0000256" key="2">
    <source>
        <dbReference type="ARBA" id="ARBA00022679"/>
    </source>
</evidence>
<dbReference type="Gene3D" id="3.90.470.20">
    <property type="entry name" value="4'-phosphopantetheinyl transferase domain"/>
    <property type="match status" value="2"/>
</dbReference>
<protein>
    <recommendedName>
        <fullName evidence="1">holo-[acyl-carrier-protein] synthase</fullName>
        <ecNumber evidence="1">2.7.8.7</ecNumber>
    </recommendedName>
</protein>
<dbReference type="Proteomes" id="UP000015453">
    <property type="component" value="Unassembled WGS sequence"/>
</dbReference>
<dbReference type="OrthoDB" id="26719at2759"/>
<feature type="domain" description="4'-phosphopantetheinyl transferase N-terminal" evidence="4">
    <location>
        <begin position="44"/>
        <end position="135"/>
    </location>
</feature>
<dbReference type="InterPro" id="IPR050559">
    <property type="entry name" value="P-Pant_transferase_sf"/>
</dbReference>
<sequence>MSLQRFDAMLFHSSTCLPPNHLPDPMETHLWYLKPGEVKSESLIKHYFSILSPCEKENVLKIQCEELRKNALLSRILVRTSIARCMYASSSPIDPRTLKFRRNVYGKPELDWGFSDDRRLHFNLSHSPSLVACAVKTYSQVGVDVEDKRRRIKHGVLSLAGRYFTKHETEFLAAISDPQLQRSEFIKMWTLKESYVKAIGKGFSGAPFGTFTISYKSTDGESLLTTENRKDKAFEIAVDSSEMSAGWHFMLLELANSHFAAICTEKYCGLDGKQKALAKLKVWRTIPYVEDEYVSGTDAVRVICGFT</sequence>
<dbReference type="Pfam" id="PF01648">
    <property type="entry name" value="ACPS"/>
    <property type="match status" value="1"/>
</dbReference>
<comment type="caution">
    <text evidence="5">The sequence shown here is derived from an EMBL/GenBank/DDBJ whole genome shotgun (WGS) entry which is preliminary data.</text>
</comment>
<dbReference type="InterPro" id="IPR037143">
    <property type="entry name" value="4-PPantetheinyl_Trfase_dom_sf"/>
</dbReference>
<dbReference type="GO" id="GO:0000287">
    <property type="term" value="F:magnesium ion binding"/>
    <property type="evidence" value="ECO:0007669"/>
    <property type="project" value="InterPro"/>
</dbReference>
<dbReference type="GO" id="GO:0019878">
    <property type="term" value="P:lysine biosynthetic process via aminoadipic acid"/>
    <property type="evidence" value="ECO:0007669"/>
    <property type="project" value="TreeGrafter"/>
</dbReference>
<name>S8C838_9LAMI</name>
<organism evidence="5 6">
    <name type="scientific">Genlisea aurea</name>
    <dbReference type="NCBI Taxonomy" id="192259"/>
    <lineage>
        <taxon>Eukaryota</taxon>
        <taxon>Viridiplantae</taxon>
        <taxon>Streptophyta</taxon>
        <taxon>Embryophyta</taxon>
        <taxon>Tracheophyta</taxon>
        <taxon>Spermatophyta</taxon>
        <taxon>Magnoliopsida</taxon>
        <taxon>eudicotyledons</taxon>
        <taxon>Gunneridae</taxon>
        <taxon>Pentapetalae</taxon>
        <taxon>asterids</taxon>
        <taxon>lamiids</taxon>
        <taxon>Lamiales</taxon>
        <taxon>Lentibulariaceae</taxon>
        <taxon>Genlisea</taxon>
    </lineage>
</organism>
<keyword evidence="6" id="KW-1185">Reference proteome</keyword>
<evidence type="ECO:0000313" key="5">
    <source>
        <dbReference type="EMBL" id="EPS60566.1"/>
    </source>
</evidence>